<name>A0AAD5NBE6_PARTN</name>
<feature type="domain" description="PABC" evidence="8">
    <location>
        <begin position="617"/>
        <end position="696"/>
    </location>
</feature>
<dbReference type="CDD" id="cd12379">
    <property type="entry name" value="RRM2_I_PABPs"/>
    <property type="match status" value="1"/>
</dbReference>
<feature type="region of interest" description="Disordered" evidence="6">
    <location>
        <begin position="565"/>
        <end position="590"/>
    </location>
</feature>
<feature type="domain" description="RRM" evidence="7">
    <location>
        <begin position="79"/>
        <end position="157"/>
    </location>
</feature>
<evidence type="ECO:0000256" key="3">
    <source>
        <dbReference type="ARBA" id="ARBA00022884"/>
    </source>
</evidence>
<feature type="region of interest" description="Disordered" evidence="6">
    <location>
        <begin position="1"/>
        <end position="45"/>
    </location>
</feature>
<dbReference type="Pfam" id="PF00076">
    <property type="entry name" value="RRM_1"/>
    <property type="match status" value="4"/>
</dbReference>
<dbReference type="EMBL" id="JAHQIW010005374">
    <property type="protein sequence ID" value="KAJ1365851.1"/>
    <property type="molecule type" value="Genomic_DNA"/>
</dbReference>
<dbReference type="FunFam" id="3.30.70.330:FF:000021">
    <property type="entry name" value="Polyadenylate-binding protein"/>
    <property type="match status" value="1"/>
</dbReference>
<feature type="compositionally biased region" description="Low complexity" evidence="6">
    <location>
        <begin position="573"/>
        <end position="584"/>
    </location>
</feature>
<dbReference type="FunFam" id="3.30.70.330:FF:000003">
    <property type="entry name" value="Polyadenylate-binding protein"/>
    <property type="match status" value="1"/>
</dbReference>
<dbReference type="Gene3D" id="1.10.1900.10">
    <property type="entry name" value="c-terminal domain of poly(a) binding protein"/>
    <property type="match status" value="1"/>
</dbReference>
<comment type="caution">
    <text evidence="9">The sequence shown here is derived from an EMBL/GenBank/DDBJ whole genome shotgun (WGS) entry which is preliminary data.</text>
</comment>
<feature type="compositionally biased region" description="Basic and acidic residues" evidence="6">
    <location>
        <begin position="1"/>
        <end position="15"/>
    </location>
</feature>
<gene>
    <name evidence="9" type="ORF">KIN20_026300</name>
</gene>
<evidence type="ECO:0000256" key="2">
    <source>
        <dbReference type="ARBA" id="ARBA00022737"/>
    </source>
</evidence>
<evidence type="ECO:0000313" key="10">
    <source>
        <dbReference type="Proteomes" id="UP001196413"/>
    </source>
</evidence>
<dbReference type="PROSITE" id="PS51309">
    <property type="entry name" value="PABC"/>
    <property type="match status" value="1"/>
</dbReference>
<feature type="domain" description="RRM" evidence="7">
    <location>
        <begin position="167"/>
        <end position="244"/>
    </location>
</feature>
<sequence length="698" mass="77088">MKDPHNPANRRERGSKATGSPSSSPPLPLPLPSLLSSTSSQNPRPMARHCRIFGDYFGSDNMTASVANANTGTPSYSMASLYVGDLHPDVTESMLFEKFSTAGSVLSIRVCRDNASRLSLGYAYVNFQQPTDAERALDTMNFDILHGRPMRIMWSQRDPAVRRSGTGNIFIKNLDKVIDNKSIYDTFSLFGNILSCKVAVDEEGNSKGYGFVHFETDEAAQSAINKVNGMLLAGKKVYVGKFQPRSQRMREMGESTKKFTNVFIKNFGESLDKEALQKLFEPFGNITSCAVMTDADGKSKGFGFVAYEQPEQAEKAVQEMNDYVVEGTDYKLVVCRAQKKSERNAELKRKHDLQKVERMQRYQGVNLYVKNLDDTVDDETLRKHFESYGKITSCKVMTDENGRSKGFGFVCFEKPDEATNAVTEMNSKMVCSKPLYVALAQRKEDRRAQLASQYMQRLASMRLSNNVPGTMYTPSQGGYFVSSTLQNQRGFAPNAMPGTAMRSTARNWQTNFGGQNPYIVPGGPVFQGRGRAGVGATDMRSQQFTSNALQAGNRLAGQRVVSAGVAGQGQGAGQRQHPGQRPPATGGKQGAAPLFQQYQQNQQQRPHMSQGIVVGGQEPLTSHMLAQAAPQEQKQLLGERIYALIDRLYPGHKDAGKITGMMLEIDNSELIMMLQDMDLFKSKVEEASSVLQSAAKMN</sequence>
<keyword evidence="3 4" id="KW-0694">RNA-binding</keyword>
<evidence type="ECO:0000259" key="8">
    <source>
        <dbReference type="PROSITE" id="PS51309"/>
    </source>
</evidence>
<organism evidence="9 10">
    <name type="scientific">Parelaphostrongylus tenuis</name>
    <name type="common">Meningeal worm</name>
    <dbReference type="NCBI Taxonomy" id="148309"/>
    <lineage>
        <taxon>Eukaryota</taxon>
        <taxon>Metazoa</taxon>
        <taxon>Ecdysozoa</taxon>
        <taxon>Nematoda</taxon>
        <taxon>Chromadorea</taxon>
        <taxon>Rhabditida</taxon>
        <taxon>Rhabditina</taxon>
        <taxon>Rhabditomorpha</taxon>
        <taxon>Strongyloidea</taxon>
        <taxon>Metastrongylidae</taxon>
        <taxon>Parelaphostrongylus</taxon>
    </lineage>
</organism>
<keyword evidence="5" id="KW-0963">Cytoplasm</keyword>
<evidence type="ECO:0000256" key="6">
    <source>
        <dbReference type="SAM" id="MobiDB-lite"/>
    </source>
</evidence>
<evidence type="ECO:0000256" key="1">
    <source>
        <dbReference type="ARBA" id="ARBA00008557"/>
    </source>
</evidence>
<comment type="function">
    <text evidence="5">Binds the poly(A) tail of mRNA.</text>
</comment>
<reference evidence="9" key="1">
    <citation type="submission" date="2021-06" db="EMBL/GenBank/DDBJ databases">
        <title>Parelaphostrongylus tenuis whole genome reference sequence.</title>
        <authorList>
            <person name="Garwood T.J."/>
            <person name="Larsen P.A."/>
            <person name="Fountain-Jones N.M."/>
            <person name="Garbe J.R."/>
            <person name="Macchietto M.G."/>
            <person name="Kania S.A."/>
            <person name="Gerhold R.W."/>
            <person name="Richards J.E."/>
            <person name="Wolf T.M."/>
        </authorList>
    </citation>
    <scope>NUCLEOTIDE SEQUENCE</scope>
    <source>
        <strain evidence="9">MNPRO001-30</strain>
        <tissue evidence="9">Meninges</tissue>
    </source>
</reference>
<dbReference type="InterPro" id="IPR034364">
    <property type="entry name" value="PABP_RRM1"/>
</dbReference>
<evidence type="ECO:0000256" key="5">
    <source>
        <dbReference type="RuleBase" id="RU362004"/>
    </source>
</evidence>
<accession>A0AAD5NBE6</accession>
<dbReference type="CDD" id="cd12378">
    <property type="entry name" value="RRM1_I_PABPs"/>
    <property type="match status" value="1"/>
</dbReference>
<dbReference type="Proteomes" id="UP001196413">
    <property type="component" value="Unassembled WGS sequence"/>
</dbReference>
<dbReference type="Pfam" id="PF00658">
    <property type="entry name" value="MLLE"/>
    <property type="match status" value="1"/>
</dbReference>
<dbReference type="FunFam" id="3.30.70.330:FF:000091">
    <property type="entry name" value="Polyadenylate-binding protein"/>
    <property type="match status" value="1"/>
</dbReference>
<dbReference type="SUPFAM" id="SSF54928">
    <property type="entry name" value="RNA-binding domain, RBD"/>
    <property type="match status" value="2"/>
</dbReference>
<dbReference type="PROSITE" id="PS50102">
    <property type="entry name" value="RRM"/>
    <property type="match status" value="4"/>
</dbReference>
<dbReference type="GO" id="GO:0005737">
    <property type="term" value="C:cytoplasm"/>
    <property type="evidence" value="ECO:0007669"/>
    <property type="project" value="UniProtKB-SubCell"/>
</dbReference>
<dbReference type="SMART" id="SM00360">
    <property type="entry name" value="RRM"/>
    <property type="match status" value="4"/>
</dbReference>
<dbReference type="PANTHER" id="PTHR24012">
    <property type="entry name" value="RNA BINDING PROTEIN"/>
    <property type="match status" value="1"/>
</dbReference>
<keyword evidence="10" id="KW-1185">Reference proteome</keyword>
<dbReference type="InterPro" id="IPR012677">
    <property type="entry name" value="Nucleotide-bd_a/b_plait_sf"/>
</dbReference>
<dbReference type="InterPro" id="IPR045305">
    <property type="entry name" value="RRM2_I_PABPs"/>
</dbReference>
<proteinExistence type="inferred from homology"/>
<dbReference type="CDD" id="cd12380">
    <property type="entry name" value="RRM3_I_PABPs"/>
    <property type="match status" value="1"/>
</dbReference>
<dbReference type="Gene3D" id="3.30.70.330">
    <property type="match status" value="4"/>
</dbReference>
<dbReference type="GO" id="GO:0003723">
    <property type="term" value="F:RNA binding"/>
    <property type="evidence" value="ECO:0007669"/>
    <property type="project" value="UniProtKB-UniRule"/>
</dbReference>
<protein>
    <recommendedName>
        <fullName evidence="5">Polyadenylate-binding protein</fullName>
        <shortName evidence="5">PABP</shortName>
    </recommendedName>
</protein>
<dbReference type="InterPro" id="IPR000504">
    <property type="entry name" value="RRM_dom"/>
</dbReference>
<dbReference type="NCBIfam" id="TIGR01628">
    <property type="entry name" value="PABP-1234"/>
    <property type="match status" value="1"/>
</dbReference>
<dbReference type="InterPro" id="IPR035979">
    <property type="entry name" value="RBD_domain_sf"/>
</dbReference>
<comment type="similarity">
    <text evidence="1 5">Belongs to the polyadenylate-binding protein type-1 family.</text>
</comment>
<dbReference type="InterPro" id="IPR036053">
    <property type="entry name" value="PABP-dom"/>
</dbReference>
<dbReference type="SUPFAM" id="SSF63570">
    <property type="entry name" value="PABC (PABP) domain"/>
    <property type="match status" value="1"/>
</dbReference>
<dbReference type="AlphaFoldDB" id="A0AAD5NBE6"/>
<dbReference type="InterPro" id="IPR006515">
    <property type="entry name" value="PABP_1234"/>
</dbReference>
<feature type="domain" description="RRM" evidence="7">
    <location>
        <begin position="260"/>
        <end position="339"/>
    </location>
</feature>
<dbReference type="SMART" id="SM00517">
    <property type="entry name" value="PolyA"/>
    <property type="match status" value="1"/>
</dbReference>
<dbReference type="FunFam" id="1.10.1900.10:FF:000009">
    <property type="entry name" value="Polyadenylate-binding protein"/>
    <property type="match status" value="1"/>
</dbReference>
<evidence type="ECO:0000256" key="4">
    <source>
        <dbReference type="PROSITE-ProRule" id="PRU00176"/>
    </source>
</evidence>
<evidence type="ECO:0000313" key="9">
    <source>
        <dbReference type="EMBL" id="KAJ1365851.1"/>
    </source>
</evidence>
<feature type="domain" description="RRM" evidence="7">
    <location>
        <begin position="365"/>
        <end position="442"/>
    </location>
</feature>
<evidence type="ECO:0000259" key="7">
    <source>
        <dbReference type="PROSITE" id="PS50102"/>
    </source>
</evidence>
<dbReference type="CDD" id="cd12381">
    <property type="entry name" value="RRM4_I_PABPs"/>
    <property type="match status" value="1"/>
</dbReference>
<dbReference type="FunFam" id="3.30.70.330:FF:000649">
    <property type="entry name" value="Polyadenylate-binding protein"/>
    <property type="match status" value="1"/>
</dbReference>
<dbReference type="InterPro" id="IPR002004">
    <property type="entry name" value="PABP_HYD_C"/>
</dbReference>
<keyword evidence="2" id="KW-0677">Repeat</keyword>
<comment type="subcellular location">
    <subcellularLocation>
        <location evidence="5">Cytoplasm</location>
    </subcellularLocation>
</comment>